<dbReference type="Proteomes" id="UP000635565">
    <property type="component" value="Unassembled WGS sequence"/>
</dbReference>
<reference evidence="3 4" key="1">
    <citation type="journal article" date="2021" name="Int. J. Syst. Evol. Microbiol.">
        <title>Reticulibacter mediterranei gen. nov., sp. nov., within the new family Reticulibacteraceae fam. nov., and Ktedonospora formicarum gen. nov., sp. nov., Ktedonobacter robiniae sp. nov., Dictyobacter formicarum sp. nov. and Dictyobacter arantiisoli sp. nov., belonging to the class Ktedonobacteria.</title>
        <authorList>
            <person name="Yabe S."/>
            <person name="Zheng Y."/>
            <person name="Wang C.M."/>
            <person name="Sakai Y."/>
            <person name="Abe K."/>
            <person name="Yokota A."/>
            <person name="Donadio S."/>
            <person name="Cavaletti L."/>
            <person name="Monciardini P."/>
        </authorList>
    </citation>
    <scope>NUCLEOTIDE SEQUENCE [LARGE SCALE GENOMIC DNA]</scope>
    <source>
        <strain evidence="3 4">SOSP1-9</strain>
    </source>
</reference>
<evidence type="ECO:0000259" key="2">
    <source>
        <dbReference type="Pfam" id="PF13360"/>
    </source>
</evidence>
<feature type="domain" description="Pyrrolo-quinoline quinone repeat" evidence="2">
    <location>
        <begin position="212"/>
        <end position="482"/>
    </location>
</feature>
<dbReference type="Pfam" id="PF13360">
    <property type="entry name" value="PQQ_2"/>
    <property type="match status" value="2"/>
</dbReference>
<dbReference type="PANTHER" id="PTHR34512:SF30">
    <property type="entry name" value="OUTER MEMBRANE PROTEIN ASSEMBLY FACTOR BAMB"/>
    <property type="match status" value="1"/>
</dbReference>
<dbReference type="InterPro" id="IPR015943">
    <property type="entry name" value="WD40/YVTN_repeat-like_dom_sf"/>
</dbReference>
<sequence length="501" mass="55271">MDEKLASRSSRKTSGLRWWSIFFIAIVACVLIVGWAVVSQGAHQSVIANKGTNVISSKSTTPQDLYVGYKDTVYRLSGQNGAVVWQHALQQPSKPNRIDGSSMQVRVMNQNLIYVMLENTVFVLNGSDGTELWQYAVRLTPAQLAEPRAYIMNVVFDQQRVYIDLATGDVLGFDMQTGKQLWHEVKFPNGASLSAFDGVLYAKSANSQGHPVIYAIDGTTGRFLWHFQREMWGNSSFDPPTVVDGVLYDAGNPLYALDVHTGKKLWEQRLSDRSSFFNDLHVMNGKLYANTSAAVATTGIATTAKQPPTPPPSFPLYTFDAKTGKSLWQSQPGYQELLMNSDAIVVLSNADKNNSKTLQLLDPQRGVVRWQTTLLTPICGADLLCAPPIVQITDGKLLILDGSNQSRTLREFDLQSGKLLVQHPVSLPLKEGLGESLLSNGRLYVQTGVHEDGTDNAGSSKSFWNYNLYAIDIANGKTAWQYKIGKLLEYQDPISPLVLAS</sequence>
<feature type="transmembrane region" description="Helical" evidence="1">
    <location>
        <begin position="21"/>
        <end position="38"/>
    </location>
</feature>
<dbReference type="RefSeq" id="WP_201366239.1">
    <property type="nucleotide sequence ID" value="NZ_BNJJ01000026.1"/>
</dbReference>
<keyword evidence="1" id="KW-0812">Transmembrane</keyword>
<dbReference type="PROSITE" id="PS51257">
    <property type="entry name" value="PROKAR_LIPOPROTEIN"/>
    <property type="match status" value="1"/>
</dbReference>
<proteinExistence type="predicted"/>
<gene>
    <name evidence="3" type="ORF">KSZ_66910</name>
</gene>
<evidence type="ECO:0000313" key="3">
    <source>
        <dbReference type="EMBL" id="GHO88685.1"/>
    </source>
</evidence>
<organism evidence="3 4">
    <name type="scientific">Dictyobacter formicarum</name>
    <dbReference type="NCBI Taxonomy" id="2778368"/>
    <lineage>
        <taxon>Bacteria</taxon>
        <taxon>Bacillati</taxon>
        <taxon>Chloroflexota</taxon>
        <taxon>Ktedonobacteria</taxon>
        <taxon>Ktedonobacterales</taxon>
        <taxon>Dictyobacteraceae</taxon>
        <taxon>Dictyobacter</taxon>
    </lineage>
</organism>
<feature type="domain" description="Pyrrolo-quinoline quinone repeat" evidence="2">
    <location>
        <begin position="65"/>
        <end position="189"/>
    </location>
</feature>
<accession>A0ABQ3VS01</accession>
<keyword evidence="1" id="KW-0472">Membrane</keyword>
<name>A0ABQ3VS01_9CHLR</name>
<dbReference type="EMBL" id="BNJJ01000026">
    <property type="protein sequence ID" value="GHO88685.1"/>
    <property type="molecule type" value="Genomic_DNA"/>
</dbReference>
<comment type="caution">
    <text evidence="3">The sequence shown here is derived from an EMBL/GenBank/DDBJ whole genome shotgun (WGS) entry which is preliminary data.</text>
</comment>
<dbReference type="Gene3D" id="2.130.10.10">
    <property type="entry name" value="YVTN repeat-like/Quinoprotein amine dehydrogenase"/>
    <property type="match status" value="2"/>
</dbReference>
<evidence type="ECO:0000313" key="4">
    <source>
        <dbReference type="Proteomes" id="UP000635565"/>
    </source>
</evidence>
<dbReference type="SMART" id="SM00564">
    <property type="entry name" value="PQQ"/>
    <property type="match status" value="6"/>
</dbReference>
<evidence type="ECO:0000256" key="1">
    <source>
        <dbReference type="SAM" id="Phobius"/>
    </source>
</evidence>
<keyword evidence="4" id="KW-1185">Reference proteome</keyword>
<dbReference type="InterPro" id="IPR011047">
    <property type="entry name" value="Quinoprotein_ADH-like_sf"/>
</dbReference>
<dbReference type="InterPro" id="IPR002372">
    <property type="entry name" value="PQQ_rpt_dom"/>
</dbReference>
<protein>
    <recommendedName>
        <fullName evidence="2">Pyrrolo-quinoline quinone repeat domain-containing protein</fullName>
    </recommendedName>
</protein>
<dbReference type="Gene3D" id="2.40.10.480">
    <property type="match status" value="1"/>
</dbReference>
<dbReference type="SUPFAM" id="SSF50998">
    <property type="entry name" value="Quinoprotein alcohol dehydrogenase-like"/>
    <property type="match status" value="2"/>
</dbReference>
<dbReference type="InterPro" id="IPR018391">
    <property type="entry name" value="PQQ_b-propeller_rpt"/>
</dbReference>
<keyword evidence="1" id="KW-1133">Transmembrane helix</keyword>
<dbReference type="PANTHER" id="PTHR34512">
    <property type="entry name" value="CELL SURFACE PROTEIN"/>
    <property type="match status" value="1"/>
</dbReference>